<dbReference type="PANTHER" id="PTHR30221">
    <property type="entry name" value="SMALL-CONDUCTANCE MECHANOSENSITIVE CHANNEL"/>
    <property type="match status" value="1"/>
</dbReference>
<dbReference type="Proteomes" id="UP000179076">
    <property type="component" value="Unassembled WGS sequence"/>
</dbReference>
<evidence type="ECO:0000313" key="2">
    <source>
        <dbReference type="EMBL" id="OGI63621.1"/>
    </source>
</evidence>
<dbReference type="GO" id="GO:0005886">
    <property type="term" value="C:plasma membrane"/>
    <property type="evidence" value="ECO:0007669"/>
    <property type="project" value="UniProtKB-SubCell"/>
</dbReference>
<keyword evidence="1" id="KW-0997">Cell inner membrane</keyword>
<comment type="function">
    <text evidence="1">Mechanosensitive channel that participates in the regulation of osmotic pressure changes within the cell, opening in response to stretch forces in the membrane lipid bilayer, without the need for other proteins. Contributes to normal resistance to hypoosmotic shock. Forms an ion channel of 1.0 nanosiemens conductance with a slight preference for anions.</text>
</comment>
<keyword evidence="1" id="KW-1003">Cell membrane</keyword>
<evidence type="ECO:0000313" key="3">
    <source>
        <dbReference type="Proteomes" id="UP000179076"/>
    </source>
</evidence>
<keyword evidence="1" id="KW-0407">Ion channel</keyword>
<name>A0A1F6V1H9_9PROT</name>
<comment type="caution">
    <text evidence="1">Lacks conserved residue(s) required for the propagation of feature annotation.</text>
</comment>
<organism evidence="2 3">
    <name type="scientific">Candidatus Muproteobacteria bacterium RBG_16_60_9</name>
    <dbReference type="NCBI Taxonomy" id="1817755"/>
    <lineage>
        <taxon>Bacteria</taxon>
        <taxon>Pseudomonadati</taxon>
        <taxon>Pseudomonadota</taxon>
        <taxon>Candidatus Muproteobacteria</taxon>
    </lineage>
</organism>
<evidence type="ECO:0000256" key="1">
    <source>
        <dbReference type="RuleBase" id="RU369025"/>
    </source>
</evidence>
<feature type="transmembrane region" description="Helical" evidence="1">
    <location>
        <begin position="21"/>
        <end position="42"/>
    </location>
</feature>
<dbReference type="GO" id="GO:0008381">
    <property type="term" value="F:mechanosensitive monoatomic ion channel activity"/>
    <property type="evidence" value="ECO:0007669"/>
    <property type="project" value="InterPro"/>
</dbReference>
<feature type="transmembrane region" description="Helical" evidence="1">
    <location>
        <begin position="185"/>
        <end position="206"/>
    </location>
</feature>
<reference evidence="2 3" key="1">
    <citation type="journal article" date="2016" name="Nat. Commun.">
        <title>Thousands of microbial genomes shed light on interconnected biogeochemical processes in an aquifer system.</title>
        <authorList>
            <person name="Anantharaman K."/>
            <person name="Brown C.T."/>
            <person name="Hug L.A."/>
            <person name="Sharon I."/>
            <person name="Castelle C.J."/>
            <person name="Probst A.J."/>
            <person name="Thomas B.C."/>
            <person name="Singh A."/>
            <person name="Wilkins M.J."/>
            <person name="Karaoz U."/>
            <person name="Brodie E.L."/>
            <person name="Williams K.H."/>
            <person name="Hubbard S.S."/>
            <person name="Banfield J.F."/>
        </authorList>
    </citation>
    <scope>NUCLEOTIDE SEQUENCE [LARGE SCALE GENOMIC DNA]</scope>
</reference>
<feature type="transmembrane region" description="Helical" evidence="1">
    <location>
        <begin position="155"/>
        <end position="173"/>
    </location>
</feature>
<dbReference type="Gene3D" id="1.10.287.1260">
    <property type="match status" value="1"/>
</dbReference>
<keyword evidence="1" id="KW-0813">Transport</keyword>
<comment type="caution">
    <text evidence="2">The sequence shown here is derived from an EMBL/GenBank/DDBJ whole genome shotgun (WGS) entry which is preliminary data.</text>
</comment>
<dbReference type="EMBL" id="MFSP01000150">
    <property type="protein sequence ID" value="OGI63621.1"/>
    <property type="molecule type" value="Genomic_DNA"/>
</dbReference>
<feature type="transmembrane region" description="Helical" evidence="1">
    <location>
        <begin position="113"/>
        <end position="134"/>
    </location>
</feature>
<comment type="subunit">
    <text evidence="1">Homoheptamer.</text>
</comment>
<keyword evidence="1" id="KW-0406">Ion transport</keyword>
<keyword evidence="1" id="KW-1133">Transmembrane helix</keyword>
<sequence>MDQVNAALEPVKMFFLQLGDFMPKLLLAVVILVIGFFVAKALKFAVIKGLRALNLNVLTEKAGVDGMLSQGGVKTDTVGILGVLVYWLVIFVALVVAFNALGLGYVTDMFGRIALFIPRVIVAVLILAFGTYFAKFIESAIKTYGKNVELEDTELFGRLARYTVMIFVILIALDQINIGGDIIRQAFLIILTGVVFALALAFGLGGQKWASGLLSRWWKEVSTDDK</sequence>
<gene>
    <name evidence="2" type="ORF">A2W18_14035</name>
</gene>
<dbReference type="InterPro" id="IPR008910">
    <property type="entry name" value="MSC_TM_helix"/>
</dbReference>
<comment type="subcellular location">
    <subcellularLocation>
        <location evidence="1">Cell inner membrane</location>
        <topology evidence="1">Multi-pass membrane protein</topology>
    </subcellularLocation>
</comment>
<dbReference type="PANTHER" id="PTHR30221:SF1">
    <property type="entry name" value="SMALL-CONDUCTANCE MECHANOSENSITIVE CHANNEL"/>
    <property type="match status" value="1"/>
</dbReference>
<accession>A0A1F6V1H9</accession>
<dbReference type="AlphaFoldDB" id="A0A1F6V1H9"/>
<proteinExistence type="inferred from homology"/>
<comment type="similarity">
    <text evidence="1">Belongs to the MscS (TC 1.A.23) family.</text>
</comment>
<feature type="transmembrane region" description="Helical" evidence="1">
    <location>
        <begin position="77"/>
        <end position="101"/>
    </location>
</feature>
<dbReference type="InterPro" id="IPR045275">
    <property type="entry name" value="MscS_archaea/bacteria_type"/>
</dbReference>
<keyword evidence="1" id="KW-0472">Membrane</keyword>
<protein>
    <recommendedName>
        <fullName evidence="1">Small-conductance mechanosensitive channel</fullName>
    </recommendedName>
</protein>
<dbReference type="Pfam" id="PF05552">
    <property type="entry name" value="MS_channel_1st_1"/>
    <property type="match status" value="2"/>
</dbReference>
<keyword evidence="1" id="KW-0812">Transmembrane</keyword>